<reference evidence="1 2" key="1">
    <citation type="journal article" date="2010" name="J. Bacteriol.">
        <title>Genome sequence of Fulvimarina pelagi HTCC2506T, a Mn(II)-oxidizing alphaproteobacterium possessing an aerobic anoxygenic photosynthetic gene cluster and Xanthorhodopsin.</title>
        <authorList>
            <person name="Kang I."/>
            <person name="Oh H.M."/>
            <person name="Lim S.I."/>
            <person name="Ferriera S."/>
            <person name="Giovannoni S.J."/>
            <person name="Cho J.C."/>
        </authorList>
    </citation>
    <scope>NUCLEOTIDE SEQUENCE [LARGE SCALE GENOMIC DNA]</scope>
    <source>
        <strain evidence="1 2">HTCC2506</strain>
    </source>
</reference>
<organism evidence="1 2">
    <name type="scientific">Fulvimarina pelagi HTCC2506</name>
    <dbReference type="NCBI Taxonomy" id="314231"/>
    <lineage>
        <taxon>Bacteria</taxon>
        <taxon>Pseudomonadati</taxon>
        <taxon>Pseudomonadota</taxon>
        <taxon>Alphaproteobacteria</taxon>
        <taxon>Hyphomicrobiales</taxon>
        <taxon>Aurantimonadaceae</taxon>
        <taxon>Fulvimarina</taxon>
    </lineage>
</organism>
<sequence>MLAGLRHGGRMPGALYRGGRTRLVRRNRWRLLGARRFLRRIGQPVGGCFFTAFRITICSGVDRLVEKAELFALALRVGLAFGRRFVAVEKAEVAAFFVFSRFA</sequence>
<proteinExistence type="predicted"/>
<dbReference type="HOGENOM" id="CLU_2259682_0_0_5"/>
<gene>
    <name evidence="1" type="ORF">FP2506_10311</name>
</gene>
<protein>
    <submittedName>
        <fullName evidence="1">Uncharacterized protein</fullName>
    </submittedName>
</protein>
<comment type="caution">
    <text evidence="1">The sequence shown here is derived from an EMBL/GenBank/DDBJ whole genome shotgun (WGS) entry which is preliminary data.</text>
</comment>
<evidence type="ECO:0000313" key="2">
    <source>
        <dbReference type="Proteomes" id="UP000004310"/>
    </source>
</evidence>
<name>Q0G534_9HYPH</name>
<evidence type="ECO:0000313" key="1">
    <source>
        <dbReference type="EMBL" id="EAU43230.1"/>
    </source>
</evidence>
<dbReference type="Proteomes" id="UP000004310">
    <property type="component" value="Unassembled WGS sequence"/>
</dbReference>
<accession>Q0G534</accession>
<dbReference type="AlphaFoldDB" id="Q0G534"/>
<dbReference type="EMBL" id="AATP01000001">
    <property type="protein sequence ID" value="EAU43230.1"/>
    <property type="molecule type" value="Genomic_DNA"/>
</dbReference>
<keyword evidence="2" id="KW-1185">Reference proteome</keyword>